<dbReference type="NCBIfam" id="TIGR01881">
    <property type="entry name" value="cas_Cmr5"/>
    <property type="match status" value="1"/>
</dbReference>
<dbReference type="Gene3D" id="1.10.520.30">
    <property type="entry name" value="AF1862-like domain"/>
    <property type="match status" value="1"/>
</dbReference>
<evidence type="ECO:0000313" key="7">
    <source>
        <dbReference type="Proteomes" id="UP000053797"/>
    </source>
</evidence>
<name>A0A0V8GEU4_9BACL</name>
<dbReference type="EMBL" id="LNQL01000003">
    <property type="protein sequence ID" value="KSU48687.1"/>
    <property type="molecule type" value="Genomic_DNA"/>
</dbReference>
<proteinExistence type="inferred from homology"/>
<dbReference type="InterPro" id="IPR023101">
    <property type="entry name" value="AF1862-like_dom_sf"/>
</dbReference>
<evidence type="ECO:0000256" key="5">
    <source>
        <dbReference type="ARBA" id="ARBA00030001"/>
    </source>
</evidence>
<dbReference type="RefSeq" id="WP_058265426.1">
    <property type="nucleotide sequence ID" value="NZ_FMYN01000003.1"/>
</dbReference>
<accession>A0A0V8GEU4</accession>
<keyword evidence="3" id="KW-0963">Cytoplasm</keyword>
<dbReference type="GO" id="GO:0005737">
    <property type="term" value="C:cytoplasm"/>
    <property type="evidence" value="ECO:0007669"/>
    <property type="project" value="UniProtKB-SubCell"/>
</dbReference>
<evidence type="ECO:0000256" key="1">
    <source>
        <dbReference type="ARBA" id="ARBA00004496"/>
    </source>
</evidence>
<dbReference type="SUPFAM" id="SSF158568">
    <property type="entry name" value="AF1862-like"/>
    <property type="match status" value="1"/>
</dbReference>
<protein>
    <recommendedName>
        <fullName evidence="5">CRISPR type III-B/RAMP module-associated protein Cmr5</fullName>
    </recommendedName>
</protein>
<sequence>MNTLHSIDQLRASFSYDAIQIAKESSAKQSEVKSYIKKMPLLIKTNGLAQTLAFYRAKGTGSKSYQIVYDILSTWFRAETPFKMMTTDEGFLEQVIRLETRQYMMLTDETILLLNWLRRFADIELKKEG</sequence>
<dbReference type="GO" id="GO:0051607">
    <property type="term" value="P:defense response to virus"/>
    <property type="evidence" value="ECO:0007669"/>
    <property type="project" value="UniProtKB-KW"/>
</dbReference>
<dbReference type="OrthoDB" id="1716617at2"/>
<keyword evidence="4" id="KW-0051">Antiviral defense</keyword>
<reference evidence="6 7" key="1">
    <citation type="journal article" date="2015" name="Int. J. Syst. Evol. Microbiol.">
        <title>Exiguobacterium enclense sp. nov., isolated from sediment.</title>
        <authorList>
            <person name="Dastager S.G."/>
            <person name="Mawlankar R."/>
            <person name="Sonalkar V.V."/>
            <person name="Thorat M.N."/>
            <person name="Mual P."/>
            <person name="Verma A."/>
            <person name="Krishnamurthi S."/>
            <person name="Tang S.K."/>
            <person name="Li W.J."/>
        </authorList>
    </citation>
    <scope>NUCLEOTIDE SEQUENCE [LARGE SCALE GENOMIC DNA]</scope>
    <source>
        <strain evidence="6 7">NIO-1109</strain>
    </source>
</reference>
<evidence type="ECO:0000256" key="2">
    <source>
        <dbReference type="ARBA" id="ARBA00006161"/>
    </source>
</evidence>
<comment type="subcellular location">
    <subcellularLocation>
        <location evidence="1">Cytoplasm</location>
    </subcellularLocation>
</comment>
<comment type="caution">
    <text evidence="6">The sequence shown here is derived from an EMBL/GenBank/DDBJ whole genome shotgun (WGS) entry which is preliminary data.</text>
</comment>
<gene>
    <name evidence="6" type="ORF">AS033_10165</name>
</gene>
<evidence type="ECO:0000256" key="4">
    <source>
        <dbReference type="ARBA" id="ARBA00023118"/>
    </source>
</evidence>
<dbReference type="CDD" id="cd09749">
    <property type="entry name" value="Cmr5_III-B"/>
    <property type="match status" value="1"/>
</dbReference>
<dbReference type="AlphaFoldDB" id="A0A0V8GEU4"/>
<comment type="similarity">
    <text evidence="2">Belongs to the CRISPR system Cmr5 family.</text>
</comment>
<dbReference type="InterPro" id="IPR010160">
    <property type="entry name" value="CRISPR-assoc_prot_Cmr5"/>
</dbReference>
<dbReference type="Pfam" id="PF09701">
    <property type="entry name" value="Cas_Cmr5"/>
    <property type="match status" value="1"/>
</dbReference>
<evidence type="ECO:0000313" key="6">
    <source>
        <dbReference type="EMBL" id="KSU48687.1"/>
    </source>
</evidence>
<evidence type="ECO:0000256" key="3">
    <source>
        <dbReference type="ARBA" id="ARBA00022490"/>
    </source>
</evidence>
<dbReference type="Proteomes" id="UP000053797">
    <property type="component" value="Unassembled WGS sequence"/>
</dbReference>
<organism evidence="6 7">
    <name type="scientific">Exiguobacterium indicum</name>
    <dbReference type="NCBI Taxonomy" id="296995"/>
    <lineage>
        <taxon>Bacteria</taxon>
        <taxon>Bacillati</taxon>
        <taxon>Bacillota</taxon>
        <taxon>Bacilli</taxon>
        <taxon>Bacillales</taxon>
        <taxon>Bacillales Family XII. Incertae Sedis</taxon>
        <taxon>Exiguobacterium</taxon>
    </lineage>
</organism>